<keyword evidence="3" id="KW-1185">Reference proteome</keyword>
<proteinExistence type="predicted"/>
<dbReference type="AlphaFoldDB" id="A0A7J8E8U0"/>
<evidence type="ECO:0000313" key="3">
    <source>
        <dbReference type="Proteomes" id="UP000593571"/>
    </source>
</evidence>
<protein>
    <submittedName>
        <fullName evidence="2">Uncharacterized protein</fullName>
    </submittedName>
</protein>
<name>A0A7J8E8U0_ROUAE</name>
<sequence length="140" mass="15926">MSFSRSSALRTSDHSVPGGPPHQVVLCMQVPHEPCPQLWRFRERPCEERGCTRRAVEAAAGGPVRAEQRRAPVESRSSESQVDCQQHSTFSVSKSHLAWRSNLGMCMEQAPWWVLQKSRGRWSKGMRLQRRASFLPSKPE</sequence>
<dbReference type="Proteomes" id="UP000593571">
    <property type="component" value="Unassembled WGS sequence"/>
</dbReference>
<feature type="compositionally biased region" description="Basic and acidic residues" evidence="1">
    <location>
        <begin position="66"/>
        <end position="77"/>
    </location>
</feature>
<reference evidence="2 3" key="1">
    <citation type="journal article" date="2020" name="Nature">
        <title>Six reference-quality genomes reveal evolution of bat adaptations.</title>
        <authorList>
            <person name="Jebb D."/>
            <person name="Huang Z."/>
            <person name="Pippel M."/>
            <person name="Hughes G.M."/>
            <person name="Lavrichenko K."/>
            <person name="Devanna P."/>
            <person name="Winkler S."/>
            <person name="Jermiin L.S."/>
            <person name="Skirmuntt E.C."/>
            <person name="Katzourakis A."/>
            <person name="Burkitt-Gray L."/>
            <person name="Ray D.A."/>
            <person name="Sullivan K.A.M."/>
            <person name="Roscito J.G."/>
            <person name="Kirilenko B.M."/>
            <person name="Davalos L.M."/>
            <person name="Corthals A.P."/>
            <person name="Power M.L."/>
            <person name="Jones G."/>
            <person name="Ransome R.D."/>
            <person name="Dechmann D.K.N."/>
            <person name="Locatelli A.G."/>
            <person name="Puechmaille S.J."/>
            <person name="Fedrigo O."/>
            <person name="Jarvis E.D."/>
            <person name="Hiller M."/>
            <person name="Vernes S.C."/>
            <person name="Myers E.W."/>
            <person name="Teeling E.C."/>
        </authorList>
    </citation>
    <scope>NUCLEOTIDE SEQUENCE [LARGE SCALE GENOMIC DNA]</scope>
    <source>
        <strain evidence="2">MRouAeg1</strain>
        <tissue evidence="2">Muscle</tissue>
    </source>
</reference>
<gene>
    <name evidence="2" type="ORF">HJG63_008237</name>
</gene>
<organism evidence="2 3">
    <name type="scientific">Rousettus aegyptiacus</name>
    <name type="common">Egyptian fruit bat</name>
    <name type="synonym">Pteropus aegyptiacus</name>
    <dbReference type="NCBI Taxonomy" id="9407"/>
    <lineage>
        <taxon>Eukaryota</taxon>
        <taxon>Metazoa</taxon>
        <taxon>Chordata</taxon>
        <taxon>Craniata</taxon>
        <taxon>Vertebrata</taxon>
        <taxon>Euteleostomi</taxon>
        <taxon>Mammalia</taxon>
        <taxon>Eutheria</taxon>
        <taxon>Laurasiatheria</taxon>
        <taxon>Chiroptera</taxon>
        <taxon>Yinpterochiroptera</taxon>
        <taxon>Pteropodoidea</taxon>
        <taxon>Pteropodidae</taxon>
        <taxon>Rousettinae</taxon>
        <taxon>Rousettus</taxon>
    </lineage>
</organism>
<feature type="compositionally biased region" description="Polar residues" evidence="1">
    <location>
        <begin position="1"/>
        <end position="10"/>
    </location>
</feature>
<dbReference type="EMBL" id="JACASE010000010">
    <property type="protein sequence ID" value="KAF6431760.1"/>
    <property type="molecule type" value="Genomic_DNA"/>
</dbReference>
<feature type="region of interest" description="Disordered" evidence="1">
    <location>
        <begin position="58"/>
        <end position="85"/>
    </location>
</feature>
<comment type="caution">
    <text evidence="2">The sequence shown here is derived from an EMBL/GenBank/DDBJ whole genome shotgun (WGS) entry which is preliminary data.</text>
</comment>
<accession>A0A7J8E8U0</accession>
<evidence type="ECO:0000256" key="1">
    <source>
        <dbReference type="SAM" id="MobiDB-lite"/>
    </source>
</evidence>
<feature type="region of interest" description="Disordered" evidence="1">
    <location>
        <begin position="1"/>
        <end position="20"/>
    </location>
</feature>
<evidence type="ECO:0000313" key="2">
    <source>
        <dbReference type="EMBL" id="KAF6431760.1"/>
    </source>
</evidence>